<reference evidence="2 3" key="1">
    <citation type="submission" date="2014-06" db="EMBL/GenBank/DDBJ databases">
        <authorList>
            <person name="Ngugi D.K."/>
            <person name="Blom J."/>
            <person name="Alam I."/>
            <person name="Rashid M."/>
            <person name="Ba Alawi W."/>
            <person name="Zhang G."/>
            <person name="Hikmawan T."/>
            <person name="Guan Y."/>
            <person name="Antunes A."/>
            <person name="Siam R."/>
            <person name="Eldorry H."/>
            <person name="Bajic V."/>
            <person name="Stingl U."/>
        </authorList>
    </citation>
    <scope>NUCLEOTIDE SEQUENCE [LARGE SCALE GENOMIC DNA]</scope>
    <source>
        <strain evidence="2">SCGC AAA799-E16</strain>
    </source>
</reference>
<dbReference type="Proteomes" id="UP000028027">
    <property type="component" value="Unassembled WGS sequence"/>
</dbReference>
<dbReference type="AlphaFoldDB" id="A0A081S3X6"/>
<evidence type="ECO:0000256" key="1">
    <source>
        <dbReference type="SAM" id="MobiDB-lite"/>
    </source>
</evidence>
<organism evidence="2 3">
    <name type="scientific">Marine Group I thaumarchaeote SCGC AAA799-E16</name>
    <dbReference type="NCBI Taxonomy" id="1502292"/>
    <lineage>
        <taxon>Archaea</taxon>
        <taxon>Nitrososphaerota</taxon>
        <taxon>Marine Group I</taxon>
    </lineage>
</organism>
<evidence type="ECO:0000313" key="3">
    <source>
        <dbReference type="Proteomes" id="UP000028027"/>
    </source>
</evidence>
<protein>
    <submittedName>
        <fullName evidence="2">Uncharacterized protein</fullName>
    </submittedName>
</protein>
<keyword evidence="3" id="KW-1185">Reference proteome</keyword>
<feature type="compositionally biased region" description="Basic and acidic residues" evidence="1">
    <location>
        <begin position="58"/>
        <end position="68"/>
    </location>
</feature>
<feature type="compositionally biased region" description="Basic residues" evidence="1">
    <location>
        <begin position="33"/>
        <end position="57"/>
    </location>
</feature>
<name>A0A081S3X6_9ARCH</name>
<proteinExistence type="predicted"/>
<sequence length="145" mass="16883">MNVKKPKIKIGHNLRVPKRKKTRLNPLGVQKNKLSKLHGTVKTRKKPHKKSSNKSHSKKDTSLRDKIKKEKKVQQKSSEELKKNIKKLQTLVVSFSGLEQLSKKSIADIQKKRQKICAQNQEIVKRINLYVEKLAKYESKYKETS</sequence>
<accession>A0A081S3X6</accession>
<dbReference type="EMBL" id="JNVL01000038">
    <property type="protein sequence ID" value="KER05629.1"/>
    <property type="molecule type" value="Genomic_DNA"/>
</dbReference>
<evidence type="ECO:0000313" key="2">
    <source>
        <dbReference type="EMBL" id="KER05629.1"/>
    </source>
</evidence>
<comment type="caution">
    <text evidence="2">The sequence shown here is derived from an EMBL/GenBank/DDBJ whole genome shotgun (WGS) entry which is preliminary data.</text>
</comment>
<feature type="region of interest" description="Disordered" evidence="1">
    <location>
        <begin position="1"/>
        <end position="80"/>
    </location>
</feature>
<gene>
    <name evidence="2" type="ORF">AAA799E16_01705</name>
</gene>
<feature type="compositionally biased region" description="Basic residues" evidence="1">
    <location>
        <begin position="1"/>
        <end position="23"/>
    </location>
</feature>